<gene>
    <name evidence="1" type="ORF">A2845_02530</name>
</gene>
<dbReference type="Proteomes" id="UP000177122">
    <property type="component" value="Unassembled WGS sequence"/>
</dbReference>
<evidence type="ECO:0000313" key="1">
    <source>
        <dbReference type="EMBL" id="OGZ05172.1"/>
    </source>
</evidence>
<reference evidence="1 2" key="1">
    <citation type="journal article" date="2016" name="Nat. Commun.">
        <title>Thousands of microbial genomes shed light on interconnected biogeochemical processes in an aquifer system.</title>
        <authorList>
            <person name="Anantharaman K."/>
            <person name="Brown C.T."/>
            <person name="Hug L.A."/>
            <person name="Sharon I."/>
            <person name="Castelle C.J."/>
            <person name="Probst A.J."/>
            <person name="Thomas B.C."/>
            <person name="Singh A."/>
            <person name="Wilkins M.J."/>
            <person name="Karaoz U."/>
            <person name="Brodie E.L."/>
            <person name="Williams K.H."/>
            <person name="Hubbard S.S."/>
            <person name="Banfield J.F."/>
        </authorList>
    </citation>
    <scope>NUCLEOTIDE SEQUENCE [LARGE SCALE GENOMIC DNA]</scope>
</reference>
<protein>
    <submittedName>
        <fullName evidence="1">Uncharacterized protein</fullName>
    </submittedName>
</protein>
<dbReference type="AlphaFoldDB" id="A0A1G2CVC3"/>
<sequence>MQKGICPECGEPTLLAKLTCSPESGIKKNAKSEPSYLCAPHGAVDGHKTTKIVAQTTGVTIKVLCNGSLRPPEKLVH</sequence>
<comment type="caution">
    <text evidence="1">The sequence shown here is derived from an EMBL/GenBank/DDBJ whole genome shotgun (WGS) entry which is preliminary data.</text>
</comment>
<name>A0A1G2CVC3_9BACT</name>
<dbReference type="EMBL" id="MHLI01000015">
    <property type="protein sequence ID" value="OGZ05172.1"/>
    <property type="molecule type" value="Genomic_DNA"/>
</dbReference>
<organism evidence="1 2">
    <name type="scientific">Candidatus Lloydbacteria bacterium RIFCSPHIGHO2_01_FULL_49_22</name>
    <dbReference type="NCBI Taxonomy" id="1798658"/>
    <lineage>
        <taxon>Bacteria</taxon>
        <taxon>Candidatus Lloydiibacteriota</taxon>
    </lineage>
</organism>
<evidence type="ECO:0000313" key="2">
    <source>
        <dbReference type="Proteomes" id="UP000177122"/>
    </source>
</evidence>
<accession>A0A1G2CVC3</accession>
<proteinExistence type="predicted"/>